<dbReference type="PROSITE" id="PS50005">
    <property type="entry name" value="TPR"/>
    <property type="match status" value="1"/>
</dbReference>
<evidence type="ECO:0000313" key="4">
    <source>
        <dbReference type="EMBL" id="GGC22855.1"/>
    </source>
</evidence>
<gene>
    <name evidence="4" type="ORF">GCM10011386_13410</name>
</gene>
<dbReference type="InterPro" id="IPR011990">
    <property type="entry name" value="TPR-like_helical_dom_sf"/>
</dbReference>
<evidence type="ECO:0000256" key="1">
    <source>
        <dbReference type="PROSITE-ProRule" id="PRU00339"/>
    </source>
</evidence>
<comment type="caution">
    <text evidence="4">The sequence shown here is derived from an EMBL/GenBank/DDBJ whole genome shotgun (WGS) entry which is preliminary data.</text>
</comment>
<keyword evidence="1" id="KW-0802">TPR repeat</keyword>
<keyword evidence="2" id="KW-0812">Transmembrane</keyword>
<dbReference type="RefSeq" id="WP_188748830.1">
    <property type="nucleotide sequence ID" value="NZ_BMIK01000003.1"/>
</dbReference>
<keyword evidence="2" id="KW-0472">Membrane</keyword>
<sequence length="1065" mass="121888">MASYAAPAQDCGDNYNRAFRLYRENKLDQANEYGLHAIACFRSAGKADSLLLAYSQHALVVWTQKGLEDAVRLMDTAFLEMARLPKGNVARIAAFSRMGQLHTQLYELKKAAAYFERAEAEIRGTESPNRHYVHLYNHIAVMYLIEERYGEARQYAEKAYRLNRLLEGEDGADMTMIWQTLFFISRYSENFEQALADGKAFQQVTEKHYPPDHPNMGIVHNSLAIIYEALRQYDEALYHRQRAVDIQYRNFIQSENRFSLAAAYQNLGTLYNYMHEPFLSQAYLEKGSKLLLETYGEDGIGMVKVWVDLAVIKLKIGQYDEAEQLFDRAYALQKRRAPDDVLGLAYVETFFGDLYLKQERFNEAGLLYRTAWQRYRKAKAADTELALLTKQNLAQVLNESGQFEEALAMQREVLAAIRILYPKGNDAVAQVLHRLCETYLKAHRPVDALELSDDVFAELVGVDELPDRVGSWFQRLPFSYNTLVYIQQRMEVLTQLFHQSGQTKWLEMLLILADHYSAFVSENLHAFRTQAALIDLADVNKRIYSYAMQACWEMSRYGKDEAFNIRGFGYAERSKALLLRLAANNMLVDASSMAKEASTQRDRVFRSRITALNQQYLNSARNDSLLTLLSAEAERYRVFQDSLRSAGDQLIMRRTELAPPTLDDIRARLLTGGETLLEYAATDQSVFIYVLTPESFHVHRVERSVLADVASLRMLHRVEAQDFVGPAYRLYEALIQPVAAYFSTDRLLIIPDADLYYLNFEILITHGGQKSFADMPYLIRKYDISYLLSAASALQLKAAYRAQHKFKALLFAPVFTDEMKANYRKSLTGQTFENEDYFFLYRQPFALRAAQRIGQLFQHDLFAEQEAQENTFKRLAPQYHVLHLGTHAEVNNLAPLESRLFFAKSMSDDGIDADDGYLYTYEIYAMQLRAELAVLTACETGAGAWRNGEGVVSLAHSFMYAGCPSVVMSLWKIDEQSSTDIITVFYENLKNGESKSTALRNAKLKLMHQHAGRLSHPYYWAGLALIGDAEPLYKSYAWLYWSLGLLVVGVAGTVFIKRRKQQKAA</sequence>
<organism evidence="4 5">
    <name type="scientific">Parapedobacter defluvii</name>
    <dbReference type="NCBI Taxonomy" id="2045106"/>
    <lineage>
        <taxon>Bacteria</taxon>
        <taxon>Pseudomonadati</taxon>
        <taxon>Bacteroidota</taxon>
        <taxon>Sphingobacteriia</taxon>
        <taxon>Sphingobacteriales</taxon>
        <taxon>Sphingobacteriaceae</taxon>
        <taxon>Parapedobacter</taxon>
    </lineage>
</organism>
<dbReference type="SMART" id="SM00028">
    <property type="entry name" value="TPR"/>
    <property type="match status" value="6"/>
</dbReference>
<keyword evidence="2" id="KW-1133">Transmembrane helix</keyword>
<dbReference type="PANTHER" id="PTHR10098">
    <property type="entry name" value="RAPSYN-RELATED"/>
    <property type="match status" value="1"/>
</dbReference>
<reference evidence="5" key="1">
    <citation type="journal article" date="2019" name="Int. J. Syst. Evol. Microbiol.">
        <title>The Global Catalogue of Microorganisms (GCM) 10K type strain sequencing project: providing services to taxonomists for standard genome sequencing and annotation.</title>
        <authorList>
            <consortium name="The Broad Institute Genomics Platform"/>
            <consortium name="The Broad Institute Genome Sequencing Center for Infectious Disease"/>
            <person name="Wu L."/>
            <person name="Ma J."/>
        </authorList>
    </citation>
    <scope>NUCLEOTIDE SEQUENCE [LARGE SCALE GENOMIC DNA]</scope>
    <source>
        <strain evidence="5">CGMCC 1.15342</strain>
    </source>
</reference>
<name>A0ABQ1LE66_9SPHI</name>
<evidence type="ECO:0000259" key="3">
    <source>
        <dbReference type="Pfam" id="PF12770"/>
    </source>
</evidence>
<keyword evidence="5" id="KW-1185">Reference proteome</keyword>
<evidence type="ECO:0000313" key="5">
    <source>
        <dbReference type="Proteomes" id="UP000597338"/>
    </source>
</evidence>
<accession>A0ABQ1LE66</accession>
<dbReference type="SUPFAM" id="SSF48452">
    <property type="entry name" value="TPR-like"/>
    <property type="match status" value="3"/>
</dbReference>
<dbReference type="InterPro" id="IPR024983">
    <property type="entry name" value="CHAT_dom"/>
</dbReference>
<protein>
    <recommendedName>
        <fullName evidence="3">CHAT domain-containing protein</fullName>
    </recommendedName>
</protein>
<dbReference type="Proteomes" id="UP000597338">
    <property type="component" value="Unassembled WGS sequence"/>
</dbReference>
<dbReference type="PANTHER" id="PTHR10098:SF108">
    <property type="entry name" value="TETRATRICOPEPTIDE REPEAT PROTEIN 28"/>
    <property type="match status" value="1"/>
</dbReference>
<feature type="domain" description="CHAT" evidence="3">
    <location>
        <begin position="726"/>
        <end position="1028"/>
    </location>
</feature>
<dbReference type="Pfam" id="PF13374">
    <property type="entry name" value="TPR_10"/>
    <property type="match status" value="2"/>
</dbReference>
<evidence type="ECO:0000256" key="2">
    <source>
        <dbReference type="SAM" id="Phobius"/>
    </source>
</evidence>
<dbReference type="Gene3D" id="1.25.40.10">
    <property type="entry name" value="Tetratricopeptide repeat domain"/>
    <property type="match status" value="3"/>
</dbReference>
<dbReference type="Pfam" id="PF12770">
    <property type="entry name" value="CHAT"/>
    <property type="match status" value="1"/>
</dbReference>
<feature type="transmembrane region" description="Helical" evidence="2">
    <location>
        <begin position="1038"/>
        <end position="1056"/>
    </location>
</feature>
<dbReference type="EMBL" id="BMIK01000003">
    <property type="protein sequence ID" value="GGC22855.1"/>
    <property type="molecule type" value="Genomic_DNA"/>
</dbReference>
<proteinExistence type="predicted"/>
<dbReference type="InterPro" id="IPR019734">
    <property type="entry name" value="TPR_rpt"/>
</dbReference>
<feature type="repeat" description="TPR" evidence="1">
    <location>
        <begin position="303"/>
        <end position="336"/>
    </location>
</feature>
<dbReference type="Pfam" id="PF13424">
    <property type="entry name" value="TPR_12"/>
    <property type="match status" value="1"/>
</dbReference>